<sequence length="304" mass="34410">MTPNLFLATQKVFQPHKWFRGPKATVRPTRVTEYWSEPEPGQYEYIPGRGWFKISEPSNTIPNVTDIAESGPHEVKSVKPPRPQEFVKLVKPIPVHRSRVLGRYLLEDEYKRRKVTTTIRNERGKMVVAGFFQLDNGVAWVQCWDENGTFIPGGTTGYKLWCIDSATKQFRHMRKGDDPNFTRTRNSSLNREVDSRSEDSISTAFRSNPGSTRDGPSVPSTRANSTRGPLSNSTSTPSSRAQSRRNSPRRNNSIPLEEAKAALRRMAKEHEEAVAAAAAARTRTNSRDTVERIERGRPMTRVAN</sequence>
<evidence type="ECO:0000313" key="3">
    <source>
        <dbReference type="Proteomes" id="UP000799777"/>
    </source>
</evidence>
<keyword evidence="3" id="KW-1185">Reference proteome</keyword>
<accession>A0A9P4GVL5</accession>
<protein>
    <submittedName>
        <fullName evidence="2">Uncharacterized protein</fullName>
    </submittedName>
</protein>
<evidence type="ECO:0000256" key="1">
    <source>
        <dbReference type="SAM" id="MobiDB-lite"/>
    </source>
</evidence>
<proteinExistence type="predicted"/>
<feature type="compositionally biased region" description="Polar residues" evidence="1">
    <location>
        <begin position="218"/>
        <end position="236"/>
    </location>
</feature>
<evidence type="ECO:0000313" key="2">
    <source>
        <dbReference type="EMBL" id="KAF2023528.1"/>
    </source>
</evidence>
<reference evidence="2" key="1">
    <citation type="journal article" date="2020" name="Stud. Mycol.">
        <title>101 Dothideomycetes genomes: a test case for predicting lifestyles and emergence of pathogens.</title>
        <authorList>
            <person name="Haridas S."/>
            <person name="Albert R."/>
            <person name="Binder M."/>
            <person name="Bloem J."/>
            <person name="Labutti K."/>
            <person name="Salamov A."/>
            <person name="Andreopoulos B."/>
            <person name="Baker S."/>
            <person name="Barry K."/>
            <person name="Bills G."/>
            <person name="Bluhm B."/>
            <person name="Cannon C."/>
            <person name="Castanera R."/>
            <person name="Culley D."/>
            <person name="Daum C."/>
            <person name="Ezra D."/>
            <person name="Gonzalez J."/>
            <person name="Henrissat B."/>
            <person name="Kuo A."/>
            <person name="Liang C."/>
            <person name="Lipzen A."/>
            <person name="Lutzoni F."/>
            <person name="Magnuson J."/>
            <person name="Mondo S."/>
            <person name="Nolan M."/>
            <person name="Ohm R."/>
            <person name="Pangilinan J."/>
            <person name="Park H.-J."/>
            <person name="Ramirez L."/>
            <person name="Alfaro M."/>
            <person name="Sun H."/>
            <person name="Tritt A."/>
            <person name="Yoshinaga Y."/>
            <person name="Zwiers L.-H."/>
            <person name="Turgeon B."/>
            <person name="Goodwin S."/>
            <person name="Spatafora J."/>
            <person name="Crous P."/>
            <person name="Grigoriev I."/>
        </authorList>
    </citation>
    <scope>NUCLEOTIDE SEQUENCE</scope>
    <source>
        <strain evidence="2">CBS 110217</strain>
    </source>
</reference>
<name>A0A9P4GVL5_9PLEO</name>
<feature type="compositionally biased region" description="Polar residues" evidence="1">
    <location>
        <begin position="181"/>
        <end position="190"/>
    </location>
</feature>
<feature type="region of interest" description="Disordered" evidence="1">
    <location>
        <begin position="173"/>
        <end position="256"/>
    </location>
</feature>
<dbReference type="EMBL" id="ML978342">
    <property type="protein sequence ID" value="KAF2023528.1"/>
    <property type="molecule type" value="Genomic_DNA"/>
</dbReference>
<gene>
    <name evidence="2" type="ORF">EK21DRAFT_118674</name>
</gene>
<feature type="compositionally biased region" description="Polar residues" evidence="1">
    <location>
        <begin position="200"/>
        <end position="211"/>
    </location>
</feature>
<feature type="compositionally biased region" description="Basic and acidic residues" evidence="1">
    <location>
        <begin position="285"/>
        <end position="297"/>
    </location>
</feature>
<comment type="caution">
    <text evidence="2">The sequence shown here is derived from an EMBL/GenBank/DDBJ whole genome shotgun (WGS) entry which is preliminary data.</text>
</comment>
<dbReference type="OrthoDB" id="3880384at2759"/>
<dbReference type="Proteomes" id="UP000799777">
    <property type="component" value="Unassembled WGS sequence"/>
</dbReference>
<feature type="region of interest" description="Disordered" evidence="1">
    <location>
        <begin position="278"/>
        <end position="304"/>
    </location>
</feature>
<organism evidence="2 3">
    <name type="scientific">Setomelanomma holmii</name>
    <dbReference type="NCBI Taxonomy" id="210430"/>
    <lineage>
        <taxon>Eukaryota</taxon>
        <taxon>Fungi</taxon>
        <taxon>Dikarya</taxon>
        <taxon>Ascomycota</taxon>
        <taxon>Pezizomycotina</taxon>
        <taxon>Dothideomycetes</taxon>
        <taxon>Pleosporomycetidae</taxon>
        <taxon>Pleosporales</taxon>
        <taxon>Pleosporineae</taxon>
        <taxon>Phaeosphaeriaceae</taxon>
        <taxon>Setomelanomma</taxon>
    </lineage>
</organism>
<dbReference type="AlphaFoldDB" id="A0A9P4GVL5"/>